<dbReference type="CDD" id="cd00082">
    <property type="entry name" value="HisKA"/>
    <property type="match status" value="1"/>
</dbReference>
<dbReference type="SUPFAM" id="SSF55874">
    <property type="entry name" value="ATPase domain of HSP90 chaperone/DNA topoisomerase II/histidine kinase"/>
    <property type="match status" value="1"/>
</dbReference>
<evidence type="ECO:0000256" key="6">
    <source>
        <dbReference type="ARBA" id="ARBA00022679"/>
    </source>
</evidence>
<feature type="transmembrane region" description="Helical" evidence="13">
    <location>
        <begin position="72"/>
        <end position="89"/>
    </location>
</feature>
<feature type="transmembrane region" description="Helical" evidence="13">
    <location>
        <begin position="390"/>
        <end position="409"/>
    </location>
</feature>
<evidence type="ECO:0000256" key="3">
    <source>
        <dbReference type="ARBA" id="ARBA00006434"/>
    </source>
</evidence>
<keyword evidence="10" id="KW-0902">Two-component regulatory system</keyword>
<dbReference type="PROSITE" id="PS50283">
    <property type="entry name" value="NA_SOLUT_SYMP_3"/>
    <property type="match status" value="1"/>
</dbReference>
<dbReference type="CDD" id="cd10322">
    <property type="entry name" value="SLC5sbd"/>
    <property type="match status" value="1"/>
</dbReference>
<dbReference type="Pfam" id="PF00512">
    <property type="entry name" value="HisKA"/>
    <property type="match status" value="1"/>
</dbReference>
<dbReference type="InterPro" id="IPR036097">
    <property type="entry name" value="HisK_dim/P_sf"/>
</dbReference>
<dbReference type="PRINTS" id="PR00344">
    <property type="entry name" value="BCTRLSENSOR"/>
</dbReference>
<name>A0A4R6Y4Q5_9HYPH</name>
<dbReference type="Proteomes" id="UP000294958">
    <property type="component" value="Unassembled WGS sequence"/>
</dbReference>
<dbReference type="SUPFAM" id="SSF47384">
    <property type="entry name" value="Homodimeric domain of signal transducing histidine kinase"/>
    <property type="match status" value="1"/>
</dbReference>
<keyword evidence="16" id="KW-1185">Reference proteome</keyword>
<feature type="transmembrane region" description="Helical" evidence="13">
    <location>
        <begin position="165"/>
        <end position="184"/>
    </location>
</feature>
<organism evidence="15 16">
    <name type="scientific">Aquamicrobium defluvii</name>
    <dbReference type="NCBI Taxonomy" id="69279"/>
    <lineage>
        <taxon>Bacteria</taxon>
        <taxon>Pseudomonadati</taxon>
        <taxon>Pseudomonadota</taxon>
        <taxon>Alphaproteobacteria</taxon>
        <taxon>Hyphomicrobiales</taxon>
        <taxon>Phyllobacteriaceae</taxon>
        <taxon>Aquamicrobium</taxon>
    </lineage>
</organism>
<comment type="caution">
    <text evidence="15">The sequence shown here is derived from an EMBL/GenBank/DDBJ whole genome shotgun (WGS) entry which is preliminary data.</text>
</comment>
<dbReference type="InterPro" id="IPR003594">
    <property type="entry name" value="HATPase_dom"/>
</dbReference>
<feature type="transmembrane region" description="Helical" evidence="13">
    <location>
        <begin position="415"/>
        <end position="440"/>
    </location>
</feature>
<dbReference type="Gene3D" id="1.10.287.130">
    <property type="match status" value="1"/>
</dbReference>
<dbReference type="GO" id="GO:0022857">
    <property type="term" value="F:transmembrane transporter activity"/>
    <property type="evidence" value="ECO:0007669"/>
    <property type="project" value="InterPro"/>
</dbReference>
<dbReference type="GO" id="GO:0016020">
    <property type="term" value="C:membrane"/>
    <property type="evidence" value="ECO:0007669"/>
    <property type="project" value="UniProtKB-SubCell"/>
</dbReference>
<dbReference type="Gene3D" id="1.20.1730.10">
    <property type="entry name" value="Sodium/glucose cotransporter"/>
    <property type="match status" value="1"/>
</dbReference>
<comment type="subcellular location">
    <subcellularLocation>
        <location evidence="2">Membrane</location>
        <topology evidence="2">Multi-pass membrane protein</topology>
    </subcellularLocation>
</comment>
<dbReference type="InterPro" id="IPR050736">
    <property type="entry name" value="Sensor_HK_Regulatory"/>
</dbReference>
<feature type="transmembrane region" description="Helical" evidence="13">
    <location>
        <begin position="37"/>
        <end position="60"/>
    </location>
</feature>
<dbReference type="PANTHER" id="PTHR43711:SF1">
    <property type="entry name" value="HISTIDINE KINASE 1"/>
    <property type="match status" value="1"/>
</dbReference>
<feature type="domain" description="Histidine kinase" evidence="14">
    <location>
        <begin position="685"/>
        <end position="904"/>
    </location>
</feature>
<reference evidence="15 16" key="1">
    <citation type="submission" date="2019-03" db="EMBL/GenBank/DDBJ databases">
        <title>Genomic Encyclopedia of Type Strains, Phase IV (KMG-IV): sequencing the most valuable type-strain genomes for metagenomic binning, comparative biology and taxonomic classification.</title>
        <authorList>
            <person name="Goeker M."/>
        </authorList>
    </citation>
    <scope>NUCLEOTIDE SEQUENCE [LARGE SCALE GENOMIC DNA]</scope>
    <source>
        <strain evidence="15 16">DSM 11603</strain>
    </source>
</reference>
<evidence type="ECO:0000313" key="15">
    <source>
        <dbReference type="EMBL" id="TDR29040.1"/>
    </source>
</evidence>
<evidence type="ECO:0000256" key="13">
    <source>
        <dbReference type="SAM" id="Phobius"/>
    </source>
</evidence>
<sequence>MILSPDFVILTAVGYVGLLFLLAYLSDARAKSGNAGFLSSPAIYTLSISVYCTSWTFYGAVGTAARSGLEFMAIYMGPTLVFVGWWFLLRKLIRIAHSQHITSIADFLSSRFGKSSRLAVLVTLIAVVSITPYIALQLKAITTSIQTVSVAKGTGADHLATLDEVTLALGVAIGMAVFTILFGTRNVDAREQHPGVVAAIAFEAVVKLLALLAVGVFVVFGISDGFADIYARAVDAGVRIHEAEPFGSRWVAVLFLSACAVICLPRQFQITVVENSNEDHLRTASWAFPCYMLAMSLFILPIALYGQTTMPPGSNPDMFVLTLPMSTGHDALALFAFIGGFSSATSMIIVASIALSIMVSNHIVVPLALRRAPRSDETGEQRDIARLLLRSRRISIALMLLLGFLYFWLTQGSDALAPIGLISFGGVAQFLPAMLAAIFWRTATMKGALAAISAGFVVWAWTLFLPSFDTFSPVVADVVANGPWGIRALRPEALFGMEGMDPLVHSVFWSMLVNVSVLLCVSAATGQNALERIQAPLFVDVFRRSASLQPRILRGSATTSELFFVAERVLGWNRARALFDTAGVPHRQTAQQQGVSADFIARLERELAGSIGSASAHILLTKAIAGDAISLEEMMQIADETQQAIEYSHALELKSQELHFTAQQLKEANALLKELHQQKDEFLSQVSHEVRTPMTSIRSFAEILMEPEGLTPEQRRRFISTIHNESVRLTKLLDEILDLSALEQGERDWENVPVDAEDVLDQAMAVCEALARKRLVTIESGARAGNCIVLADTGRLSQVFINIIANAISHNDAKEPVVHISSRVTQEGYVVDISDNGSGIPPLFRKKIFDKFVRAEPDGTPDSQGLGLGLNISHKIVGKLNGRLELTAGTLPGACFRIVLPVWQGVAPEAVRENA</sequence>
<protein>
    <recommendedName>
        <fullName evidence="4">histidine kinase</fullName>
        <ecNumber evidence="4">2.7.13.3</ecNumber>
    </recommendedName>
</protein>
<dbReference type="AlphaFoldDB" id="A0A4R6Y4Q5"/>
<dbReference type="EC" id="2.7.13.3" evidence="4"/>
<dbReference type="InterPro" id="IPR036890">
    <property type="entry name" value="HATPase_C_sf"/>
</dbReference>
<dbReference type="PROSITE" id="PS50109">
    <property type="entry name" value="HIS_KIN"/>
    <property type="match status" value="1"/>
</dbReference>
<feature type="transmembrane region" description="Helical" evidence="13">
    <location>
        <begin position="6"/>
        <end position="25"/>
    </location>
</feature>
<dbReference type="RefSeq" id="WP_245264673.1">
    <property type="nucleotide sequence ID" value="NZ_KK073883.1"/>
</dbReference>
<evidence type="ECO:0000256" key="12">
    <source>
        <dbReference type="SAM" id="Coils"/>
    </source>
</evidence>
<evidence type="ECO:0000256" key="9">
    <source>
        <dbReference type="ARBA" id="ARBA00022989"/>
    </source>
</evidence>
<evidence type="ECO:0000259" key="14">
    <source>
        <dbReference type="PROSITE" id="PS50109"/>
    </source>
</evidence>
<evidence type="ECO:0000256" key="8">
    <source>
        <dbReference type="ARBA" id="ARBA00022777"/>
    </source>
</evidence>
<comment type="catalytic activity">
    <reaction evidence="1">
        <text>ATP + protein L-histidine = ADP + protein N-phospho-L-histidine.</text>
        <dbReference type="EC" id="2.7.13.3"/>
    </reaction>
</comment>
<feature type="coiled-coil region" evidence="12">
    <location>
        <begin position="658"/>
        <end position="685"/>
    </location>
</feature>
<dbReference type="InterPro" id="IPR005467">
    <property type="entry name" value="His_kinase_dom"/>
</dbReference>
<gene>
    <name evidence="15" type="ORF">DES43_1518</name>
</gene>
<keyword evidence="5" id="KW-0597">Phosphoprotein</keyword>
<feature type="transmembrane region" description="Helical" evidence="13">
    <location>
        <begin position="286"/>
        <end position="306"/>
    </location>
</feature>
<evidence type="ECO:0000256" key="11">
    <source>
        <dbReference type="ARBA" id="ARBA00023136"/>
    </source>
</evidence>
<dbReference type="EMBL" id="SNZF01000051">
    <property type="protein sequence ID" value="TDR29040.1"/>
    <property type="molecule type" value="Genomic_DNA"/>
</dbReference>
<feature type="transmembrane region" description="Helical" evidence="13">
    <location>
        <begin position="447"/>
        <end position="464"/>
    </location>
</feature>
<dbReference type="GO" id="GO:0000155">
    <property type="term" value="F:phosphorelay sensor kinase activity"/>
    <property type="evidence" value="ECO:0007669"/>
    <property type="project" value="InterPro"/>
</dbReference>
<keyword evidence="9 13" id="KW-1133">Transmembrane helix</keyword>
<feature type="transmembrane region" description="Helical" evidence="13">
    <location>
        <begin position="196"/>
        <end position="222"/>
    </location>
</feature>
<evidence type="ECO:0000256" key="10">
    <source>
        <dbReference type="ARBA" id="ARBA00023012"/>
    </source>
</evidence>
<dbReference type="PANTHER" id="PTHR43711">
    <property type="entry name" value="TWO-COMPONENT HISTIDINE KINASE"/>
    <property type="match status" value="1"/>
</dbReference>
<keyword evidence="8" id="KW-0418">Kinase</keyword>
<dbReference type="InterPro" id="IPR038377">
    <property type="entry name" value="Na/Glc_symporter_sf"/>
</dbReference>
<evidence type="ECO:0000313" key="16">
    <source>
        <dbReference type="Proteomes" id="UP000294958"/>
    </source>
</evidence>
<evidence type="ECO:0000256" key="2">
    <source>
        <dbReference type="ARBA" id="ARBA00004141"/>
    </source>
</evidence>
<dbReference type="InterPro" id="IPR003661">
    <property type="entry name" value="HisK_dim/P_dom"/>
</dbReference>
<proteinExistence type="inferred from homology"/>
<dbReference type="SMART" id="SM00387">
    <property type="entry name" value="HATPase_c"/>
    <property type="match status" value="1"/>
</dbReference>
<comment type="similarity">
    <text evidence="3">Belongs to the sodium:solute symporter (SSF) (TC 2.A.21) family.</text>
</comment>
<evidence type="ECO:0000256" key="4">
    <source>
        <dbReference type="ARBA" id="ARBA00012438"/>
    </source>
</evidence>
<dbReference type="InterPro" id="IPR001734">
    <property type="entry name" value="Na/solute_symporter"/>
</dbReference>
<keyword evidence="6" id="KW-0808">Transferase</keyword>
<accession>A0A4R6Y4Q5</accession>
<keyword evidence="7 13" id="KW-0812">Transmembrane</keyword>
<keyword evidence="12" id="KW-0175">Coiled coil</keyword>
<dbReference type="CDD" id="cd00075">
    <property type="entry name" value="HATPase"/>
    <property type="match status" value="1"/>
</dbReference>
<evidence type="ECO:0000256" key="7">
    <source>
        <dbReference type="ARBA" id="ARBA00022692"/>
    </source>
</evidence>
<dbReference type="InterPro" id="IPR004358">
    <property type="entry name" value="Sig_transdc_His_kin-like_C"/>
</dbReference>
<dbReference type="Gene3D" id="3.30.565.10">
    <property type="entry name" value="Histidine kinase-like ATPase, C-terminal domain"/>
    <property type="match status" value="1"/>
</dbReference>
<dbReference type="FunFam" id="1.10.287.130:FF:000001">
    <property type="entry name" value="Two-component sensor histidine kinase"/>
    <property type="match status" value="1"/>
</dbReference>
<keyword evidence="11 13" id="KW-0472">Membrane</keyword>
<feature type="transmembrane region" description="Helical" evidence="13">
    <location>
        <begin position="118"/>
        <end position="136"/>
    </location>
</feature>
<dbReference type="Pfam" id="PF02518">
    <property type="entry name" value="HATPase_c"/>
    <property type="match status" value="1"/>
</dbReference>
<evidence type="ECO:0000256" key="5">
    <source>
        <dbReference type="ARBA" id="ARBA00022553"/>
    </source>
</evidence>
<dbReference type="SMART" id="SM00388">
    <property type="entry name" value="HisKA"/>
    <property type="match status" value="1"/>
</dbReference>
<evidence type="ECO:0000256" key="1">
    <source>
        <dbReference type="ARBA" id="ARBA00000085"/>
    </source>
</evidence>